<keyword evidence="2" id="KW-1185">Reference proteome</keyword>
<dbReference type="AlphaFoldDB" id="A0A919EUF2"/>
<name>A0A919EUF2_9ACTN</name>
<comment type="caution">
    <text evidence="1">The sequence shown here is derived from an EMBL/GenBank/DDBJ whole genome shotgun (WGS) entry which is preliminary data.</text>
</comment>
<evidence type="ECO:0000313" key="2">
    <source>
        <dbReference type="Proteomes" id="UP000619355"/>
    </source>
</evidence>
<gene>
    <name evidence="1" type="ORF">GCM10018980_20870</name>
</gene>
<organism evidence="1 2">
    <name type="scientific">Streptomyces capoamus</name>
    <dbReference type="NCBI Taxonomy" id="68183"/>
    <lineage>
        <taxon>Bacteria</taxon>
        <taxon>Bacillati</taxon>
        <taxon>Actinomycetota</taxon>
        <taxon>Actinomycetes</taxon>
        <taxon>Kitasatosporales</taxon>
        <taxon>Streptomycetaceae</taxon>
        <taxon>Streptomyces</taxon>
    </lineage>
</organism>
<dbReference type="Proteomes" id="UP000619355">
    <property type="component" value="Unassembled WGS sequence"/>
</dbReference>
<sequence>MIDFRSFEEQCADDAARLAHLKEVVRTDPISGAAEVAKALAWNCLLGREAYEPDIDDLLNEIVLPRGGRLLSLATWLAEHVEHDHGGHQLWGALSRAGVPLRPPGLARVPDDIDQLAEVLVGCTGMPMQIRLRAALQVLTQGGDDAADLVRSYMGYFEVSHLWTGNADADHLESFADDVSTLVRVIAATPGWPLKERVEAVVHLWNDGTADDLPAELLAQTEQGSEERRMLLELLQADESEYGEMETQPPSCSDGCRGALFTVEAAEKAWGVGAVDPYLMAAVRRQLTESRGPSAFEETDSQIADSALVTARLGVAYGELRKSLLRDSEQTDDEPPWRALRGGDVAVRIRRRLRHCVALVLAPDGDDRSSPPQRWVFTVLSRPFDSDSRATRYGVTLHQRRDGTESDRYRMDAERELLADEELAQQALYGFSSLGLNLDWEVGRQCPGVGQRGRMIFLEPSDEWHVQCHVCGVRWAGGSDILSEHEDRRYGFY</sequence>
<evidence type="ECO:0000313" key="1">
    <source>
        <dbReference type="EMBL" id="GHG43758.1"/>
    </source>
</evidence>
<proteinExistence type="predicted"/>
<accession>A0A919EUF2</accession>
<dbReference type="RefSeq" id="WP_189980434.1">
    <property type="nucleotide sequence ID" value="NZ_BNBF01000005.1"/>
</dbReference>
<dbReference type="EMBL" id="BNBF01000005">
    <property type="protein sequence ID" value="GHG43758.1"/>
    <property type="molecule type" value="Genomic_DNA"/>
</dbReference>
<reference evidence="2" key="1">
    <citation type="journal article" date="2019" name="Int. J. Syst. Evol. Microbiol.">
        <title>The Global Catalogue of Microorganisms (GCM) 10K type strain sequencing project: providing services to taxonomists for standard genome sequencing and annotation.</title>
        <authorList>
            <consortium name="The Broad Institute Genomics Platform"/>
            <consortium name="The Broad Institute Genome Sequencing Center for Infectious Disease"/>
            <person name="Wu L."/>
            <person name="Ma J."/>
        </authorList>
    </citation>
    <scope>NUCLEOTIDE SEQUENCE [LARGE SCALE GENOMIC DNA]</scope>
    <source>
        <strain evidence="2">JCM 4253</strain>
    </source>
</reference>
<protein>
    <submittedName>
        <fullName evidence="1">Uncharacterized protein</fullName>
    </submittedName>
</protein>